<dbReference type="EMBL" id="BRXU01000003">
    <property type="protein sequence ID" value="GLC49844.1"/>
    <property type="molecule type" value="Genomic_DNA"/>
</dbReference>
<feature type="domain" description="KANL3/Tex30 alpha/beta hydrolase-like" evidence="2">
    <location>
        <begin position="40"/>
        <end position="130"/>
    </location>
</feature>
<name>A0A9W6EYS8_9CHLO</name>
<gene>
    <name evidence="3" type="primary">PLEST008963</name>
    <name evidence="3" type="ORF">PLESTB_000315000</name>
</gene>
<dbReference type="SUPFAM" id="SSF53474">
    <property type="entry name" value="alpha/beta-Hydrolases"/>
    <property type="match status" value="2"/>
</dbReference>
<evidence type="ECO:0000313" key="4">
    <source>
        <dbReference type="Proteomes" id="UP001165080"/>
    </source>
</evidence>
<feature type="compositionally biased region" description="Gly residues" evidence="1">
    <location>
        <begin position="302"/>
        <end position="315"/>
    </location>
</feature>
<keyword evidence="4" id="KW-1185">Reference proteome</keyword>
<dbReference type="PANTHER" id="PTHR13136:SF11">
    <property type="entry name" value="TESTIS-EXPRESSED PROTEIN 30"/>
    <property type="match status" value="1"/>
</dbReference>
<dbReference type="InterPro" id="IPR046879">
    <property type="entry name" value="KANL3/Tex30_Abhydrolase"/>
</dbReference>
<proteinExistence type="predicted"/>
<dbReference type="InterPro" id="IPR026555">
    <property type="entry name" value="NSL3/Tex30"/>
</dbReference>
<evidence type="ECO:0000259" key="2">
    <source>
        <dbReference type="Pfam" id="PF20408"/>
    </source>
</evidence>
<feature type="domain" description="KANL3/Tex30 alpha/beta hydrolase-like" evidence="2">
    <location>
        <begin position="345"/>
        <end position="434"/>
    </location>
</feature>
<feature type="compositionally biased region" description="Gly residues" evidence="1">
    <location>
        <begin position="196"/>
        <end position="225"/>
    </location>
</feature>
<protein>
    <recommendedName>
        <fullName evidence="2">KANL3/Tex30 alpha/beta hydrolase-like domain-containing protein</fullName>
    </recommendedName>
</protein>
<accession>A0A9W6EYS8</accession>
<evidence type="ECO:0000256" key="1">
    <source>
        <dbReference type="SAM" id="MobiDB-lite"/>
    </source>
</evidence>
<feature type="compositionally biased region" description="Low complexity" evidence="1">
    <location>
        <begin position="226"/>
        <end position="235"/>
    </location>
</feature>
<feature type="compositionally biased region" description="Low complexity" evidence="1">
    <location>
        <begin position="284"/>
        <end position="301"/>
    </location>
</feature>
<evidence type="ECO:0000313" key="3">
    <source>
        <dbReference type="EMBL" id="GLC49844.1"/>
    </source>
</evidence>
<dbReference type="AlphaFoldDB" id="A0A9W6EYS8"/>
<dbReference type="PANTHER" id="PTHR13136">
    <property type="entry name" value="TESTIS DEVELOPMENT PROTEIN PRTD"/>
    <property type="match status" value="1"/>
</dbReference>
<reference evidence="3 4" key="1">
    <citation type="journal article" date="2023" name="Commun. Biol.">
        <title>Reorganization of the ancestral sex-determining regions during the evolution of trioecy in Pleodorina starrii.</title>
        <authorList>
            <person name="Takahashi K."/>
            <person name="Suzuki S."/>
            <person name="Kawai-Toyooka H."/>
            <person name="Yamamoto K."/>
            <person name="Hamaji T."/>
            <person name="Ootsuki R."/>
            <person name="Yamaguchi H."/>
            <person name="Kawachi M."/>
            <person name="Higashiyama T."/>
            <person name="Nozaki H."/>
        </authorList>
    </citation>
    <scope>NUCLEOTIDE SEQUENCE [LARGE SCALE GENOMIC DNA]</scope>
    <source>
        <strain evidence="3 4">NIES-4479</strain>
    </source>
</reference>
<sequence>MLAGIRELSKEVEFKAGKPPVPVKLTLPGGSCSGCAPVVAVVVLTHGAGGDMDSGYLPRLASALAAAGVACVRFTCRTLHLPTRVAAFQAVLREAAGSWPETAATGAIPWFCGGHSMGGRAACQIAYDSEQQQEQQQQEPAEGHRPEKQPGQSRQEQEQELEQELGLEQPLRREGRRRRRRRASQDACDGKDGEDSNGGGGNGGGGSGGGGSGGGGRDGGGGGQSGAAAAVAGGSRPSVSRKKGGAGDARGVEQGQAAVPKASGGQGVVQPTRETRGSKKRSRAIAAAPGAIMEAAETRGSARGGGAAGGCGAQRGGAAAPGAAGAAAGGSAAAAAAEAAAAGAAAASTDPRVAGCVLLSYPLHPPDKPSQLRDEPLCRLRCPVLFVRGSRDEFSQKELFTAVSARMASPDVQVYEVEGGDHGLNVPRGRGRRREGDGGGDGTDAGGAAPGGAAAADDPVKGAIDAVTAFVKGIVQERG</sequence>
<feature type="region of interest" description="Disordered" evidence="1">
    <location>
        <begin position="419"/>
        <end position="458"/>
    </location>
</feature>
<comment type="caution">
    <text evidence="3">The sequence shown here is derived from an EMBL/GenBank/DDBJ whole genome shotgun (WGS) entry which is preliminary data.</text>
</comment>
<organism evidence="3 4">
    <name type="scientific">Pleodorina starrii</name>
    <dbReference type="NCBI Taxonomy" id="330485"/>
    <lineage>
        <taxon>Eukaryota</taxon>
        <taxon>Viridiplantae</taxon>
        <taxon>Chlorophyta</taxon>
        <taxon>core chlorophytes</taxon>
        <taxon>Chlorophyceae</taxon>
        <taxon>CS clade</taxon>
        <taxon>Chlamydomonadales</taxon>
        <taxon>Volvocaceae</taxon>
        <taxon>Pleodorina</taxon>
    </lineage>
</organism>
<feature type="compositionally biased region" description="Low complexity" evidence="1">
    <location>
        <begin position="316"/>
        <end position="327"/>
    </location>
</feature>
<dbReference type="Pfam" id="PF20408">
    <property type="entry name" value="Abhydrolase_11"/>
    <property type="match status" value="2"/>
</dbReference>
<dbReference type="Gene3D" id="3.40.50.1820">
    <property type="entry name" value="alpha/beta hydrolase"/>
    <property type="match status" value="2"/>
</dbReference>
<dbReference type="InterPro" id="IPR029058">
    <property type="entry name" value="AB_hydrolase_fold"/>
</dbReference>
<feature type="compositionally biased region" description="Low complexity" evidence="1">
    <location>
        <begin position="130"/>
        <end position="139"/>
    </location>
</feature>
<feature type="region of interest" description="Disordered" evidence="1">
    <location>
        <begin position="128"/>
        <end position="327"/>
    </location>
</feature>
<feature type="compositionally biased region" description="Gly residues" evidence="1">
    <location>
        <begin position="439"/>
        <end position="450"/>
    </location>
</feature>
<dbReference type="Proteomes" id="UP001165080">
    <property type="component" value="Unassembled WGS sequence"/>
</dbReference>